<feature type="compositionally biased region" description="Low complexity" evidence="9">
    <location>
        <begin position="336"/>
        <end position="345"/>
    </location>
</feature>
<evidence type="ECO:0000256" key="9">
    <source>
        <dbReference type="SAM" id="MobiDB-lite"/>
    </source>
</evidence>
<evidence type="ECO:0000256" key="5">
    <source>
        <dbReference type="ARBA" id="ARBA00022840"/>
    </source>
</evidence>
<dbReference type="GO" id="GO:0005524">
    <property type="term" value="F:ATP binding"/>
    <property type="evidence" value="ECO:0007669"/>
    <property type="project" value="UniProtKB-KW"/>
</dbReference>
<protein>
    <recommendedName>
        <fullName evidence="8">Inositol polyphosphate multikinase</fullName>
        <ecNumber evidence="8">2.7.1.140</ecNumber>
        <ecNumber evidence="8">2.7.1.151</ecNumber>
    </recommendedName>
</protein>
<evidence type="ECO:0000313" key="10">
    <source>
        <dbReference type="EMBL" id="KAJ4762197.1"/>
    </source>
</evidence>
<dbReference type="GO" id="GO:0005634">
    <property type="term" value="C:nucleus"/>
    <property type="evidence" value="ECO:0007669"/>
    <property type="project" value="TreeGrafter"/>
</dbReference>
<comment type="catalytic activity">
    <reaction evidence="6 8">
        <text>1D-myo-inositol 1,4,5-trisphosphate + 2 ATP = 1D-myo-inositol 1,3,4,5,6-pentakisphosphate + 2 ADP + 2 H(+)</text>
        <dbReference type="Rhea" id="RHEA:32359"/>
        <dbReference type="ChEBI" id="CHEBI:15378"/>
        <dbReference type="ChEBI" id="CHEBI:30616"/>
        <dbReference type="ChEBI" id="CHEBI:57733"/>
        <dbReference type="ChEBI" id="CHEBI:203600"/>
        <dbReference type="ChEBI" id="CHEBI:456216"/>
        <dbReference type="EC" id="2.7.1.151"/>
    </reaction>
</comment>
<evidence type="ECO:0000256" key="2">
    <source>
        <dbReference type="ARBA" id="ARBA00022679"/>
    </source>
</evidence>
<feature type="compositionally biased region" description="Basic and acidic residues" evidence="9">
    <location>
        <begin position="39"/>
        <end position="52"/>
    </location>
</feature>
<feature type="region of interest" description="Disordered" evidence="9">
    <location>
        <begin position="333"/>
        <end position="355"/>
    </location>
</feature>
<comment type="similarity">
    <text evidence="1 8">Belongs to the inositol phosphokinase (IPK) family.</text>
</comment>
<dbReference type="EMBL" id="JAMFTS010000004">
    <property type="protein sequence ID" value="KAJ4762197.1"/>
    <property type="molecule type" value="Genomic_DNA"/>
</dbReference>
<dbReference type="Proteomes" id="UP001140206">
    <property type="component" value="Chromosome 4"/>
</dbReference>
<dbReference type="AlphaFoldDB" id="A0AAV8D756"/>
<evidence type="ECO:0000256" key="7">
    <source>
        <dbReference type="ARBA" id="ARBA00036525"/>
    </source>
</evidence>
<dbReference type="GO" id="GO:0032958">
    <property type="term" value="P:inositol phosphate biosynthetic process"/>
    <property type="evidence" value="ECO:0007669"/>
    <property type="project" value="InterPro"/>
</dbReference>
<evidence type="ECO:0000256" key="4">
    <source>
        <dbReference type="ARBA" id="ARBA00022777"/>
    </source>
</evidence>
<dbReference type="SUPFAM" id="SSF56104">
    <property type="entry name" value="SAICAR synthase-like"/>
    <property type="match status" value="1"/>
</dbReference>
<evidence type="ECO:0000256" key="6">
    <source>
        <dbReference type="ARBA" id="ARBA00036164"/>
    </source>
</evidence>
<dbReference type="Pfam" id="PF03770">
    <property type="entry name" value="IPK"/>
    <property type="match status" value="1"/>
</dbReference>
<reference evidence="10" key="1">
    <citation type="submission" date="2022-08" db="EMBL/GenBank/DDBJ databases">
        <authorList>
            <person name="Marques A."/>
        </authorList>
    </citation>
    <scope>NUCLEOTIDE SEQUENCE</scope>
    <source>
        <strain evidence="10">RhyPub2mFocal</strain>
        <tissue evidence="10">Leaves</tissue>
    </source>
</reference>
<evidence type="ECO:0000256" key="8">
    <source>
        <dbReference type="RuleBase" id="RU363090"/>
    </source>
</evidence>
<dbReference type="GO" id="GO:0005737">
    <property type="term" value="C:cytoplasm"/>
    <property type="evidence" value="ECO:0007669"/>
    <property type="project" value="TreeGrafter"/>
</dbReference>
<accession>A0AAV8D756</accession>
<sequence length="355" mass="39477">MDHQSTTGSASTSALSDYLPRKIRSINFLKSKAPKKRNKEFQSEKLKSRRREVMLQRPEHQVAGHEAGSGTLGPLIDGSGNFYKPLNPGDERGAHELAFYTSFYSDTRVPHSIRSSFFPSFGGTRILPVPDSPDLLLPHLVLGDLLHAYTYPCVMDVKMGARTWYPSASEKDFEKYWKKDVESTTPLLGFRISGLQVYHESGRWKPHRDGVRKYTVTDVRQSLRQFVSKKPDETPPDCALASSVYGGSNGILAQLLELKSWFEDQTLFHFYSTSLLIAYDKGGKAAQVKLIDFAHVMKGEGIIDHNFLGGLCSLIKWVSEILTDFEPAVGLTDPKAAAGPAEPEATVGPTENETH</sequence>
<keyword evidence="11" id="KW-1185">Reference proteome</keyword>
<dbReference type="PANTHER" id="PTHR12400:SF51">
    <property type="entry name" value="INOSITOL POLYPHOSPHATE MULTIKINASE"/>
    <property type="match status" value="1"/>
</dbReference>
<dbReference type="InterPro" id="IPR005522">
    <property type="entry name" value="IPK"/>
</dbReference>
<dbReference type="Gene3D" id="3.30.470.160">
    <property type="entry name" value="Inositol polyphosphate kinase"/>
    <property type="match status" value="1"/>
</dbReference>
<feature type="region of interest" description="Disordered" evidence="9">
    <location>
        <begin position="29"/>
        <end position="52"/>
    </location>
</feature>
<keyword evidence="2 8" id="KW-0808">Transferase</keyword>
<comment type="function">
    <text evidence="8">Inositol phosphate kinase with a broad substrate specificity.</text>
</comment>
<comment type="caution">
    <text evidence="10">The sequence shown here is derived from an EMBL/GenBank/DDBJ whole genome shotgun (WGS) entry which is preliminary data.</text>
</comment>
<evidence type="ECO:0000313" key="11">
    <source>
        <dbReference type="Proteomes" id="UP001140206"/>
    </source>
</evidence>
<evidence type="ECO:0000256" key="3">
    <source>
        <dbReference type="ARBA" id="ARBA00022741"/>
    </source>
</evidence>
<organism evidence="10 11">
    <name type="scientific">Rhynchospora pubera</name>
    <dbReference type="NCBI Taxonomy" id="906938"/>
    <lineage>
        <taxon>Eukaryota</taxon>
        <taxon>Viridiplantae</taxon>
        <taxon>Streptophyta</taxon>
        <taxon>Embryophyta</taxon>
        <taxon>Tracheophyta</taxon>
        <taxon>Spermatophyta</taxon>
        <taxon>Magnoliopsida</taxon>
        <taxon>Liliopsida</taxon>
        <taxon>Poales</taxon>
        <taxon>Cyperaceae</taxon>
        <taxon>Cyperoideae</taxon>
        <taxon>Rhynchosporeae</taxon>
        <taxon>Rhynchospora</taxon>
    </lineage>
</organism>
<comment type="catalytic activity">
    <reaction evidence="7 8">
        <text>1D-myo-inositol 1,3,4,6-tetrakisphosphate + ATP = 1D-myo-inositol 1,3,4,5,6-pentakisphosphate + ADP + H(+)</text>
        <dbReference type="Rhea" id="RHEA:12717"/>
        <dbReference type="ChEBI" id="CHEBI:15378"/>
        <dbReference type="ChEBI" id="CHEBI:30616"/>
        <dbReference type="ChEBI" id="CHEBI:57660"/>
        <dbReference type="ChEBI" id="CHEBI:57733"/>
        <dbReference type="ChEBI" id="CHEBI:456216"/>
        <dbReference type="EC" id="2.7.1.140"/>
    </reaction>
</comment>
<name>A0AAV8D756_9POAL</name>
<gene>
    <name evidence="10" type="ORF">LUZ62_072572</name>
</gene>
<keyword evidence="5 8" id="KW-0067">ATP-binding</keyword>
<dbReference type="EC" id="2.7.1.151" evidence="8"/>
<dbReference type="InterPro" id="IPR038286">
    <property type="entry name" value="IPK_sf"/>
</dbReference>
<keyword evidence="3 8" id="KW-0547">Nucleotide-binding</keyword>
<dbReference type="PANTHER" id="PTHR12400">
    <property type="entry name" value="INOSITOL POLYPHOSPHATE KINASE"/>
    <property type="match status" value="1"/>
</dbReference>
<dbReference type="GO" id="GO:0008440">
    <property type="term" value="F:inositol-1,4,5-trisphosphate 3-kinase activity"/>
    <property type="evidence" value="ECO:0007669"/>
    <property type="project" value="TreeGrafter"/>
</dbReference>
<dbReference type="GO" id="GO:0051765">
    <property type="term" value="F:inositol tetrakisphosphate kinase activity"/>
    <property type="evidence" value="ECO:0007669"/>
    <property type="project" value="TreeGrafter"/>
</dbReference>
<dbReference type="EC" id="2.7.1.140" evidence="8"/>
<proteinExistence type="inferred from homology"/>
<evidence type="ECO:0000256" key="1">
    <source>
        <dbReference type="ARBA" id="ARBA00007374"/>
    </source>
</evidence>
<keyword evidence="4 8" id="KW-0418">Kinase</keyword>